<evidence type="ECO:0000256" key="3">
    <source>
        <dbReference type="ARBA" id="ARBA00022833"/>
    </source>
</evidence>
<keyword evidence="3" id="KW-0862">Zinc</keyword>
<dbReference type="GO" id="GO:0008270">
    <property type="term" value="F:zinc ion binding"/>
    <property type="evidence" value="ECO:0007669"/>
    <property type="project" value="UniProtKB-KW"/>
</dbReference>
<evidence type="ECO:0000313" key="6">
    <source>
        <dbReference type="EnsemblPlants" id="OMERI12G01950.1"/>
    </source>
</evidence>
<dbReference type="Gramene" id="OMERI12G01950.1">
    <property type="protein sequence ID" value="OMERI12G01950.1"/>
    <property type="gene ID" value="OMERI12G01950"/>
</dbReference>
<evidence type="ECO:0000256" key="4">
    <source>
        <dbReference type="SAM" id="Phobius"/>
    </source>
</evidence>
<keyword evidence="4" id="KW-0812">Transmembrane</keyword>
<keyword evidence="4" id="KW-0472">Membrane</keyword>
<keyword evidence="2" id="KW-0863">Zinc-finger</keyword>
<evidence type="ECO:0000313" key="7">
    <source>
        <dbReference type="Proteomes" id="UP000008021"/>
    </source>
</evidence>
<dbReference type="HOGENOM" id="CLU_118288_1_0_1"/>
<protein>
    <recommendedName>
        <fullName evidence="5">GRF-type domain-containing protein</fullName>
    </recommendedName>
</protein>
<feature type="transmembrane region" description="Helical" evidence="4">
    <location>
        <begin position="99"/>
        <end position="118"/>
    </location>
</feature>
<organism evidence="6">
    <name type="scientific">Oryza meridionalis</name>
    <dbReference type="NCBI Taxonomy" id="40149"/>
    <lineage>
        <taxon>Eukaryota</taxon>
        <taxon>Viridiplantae</taxon>
        <taxon>Streptophyta</taxon>
        <taxon>Embryophyta</taxon>
        <taxon>Tracheophyta</taxon>
        <taxon>Spermatophyta</taxon>
        <taxon>Magnoliopsida</taxon>
        <taxon>Liliopsida</taxon>
        <taxon>Poales</taxon>
        <taxon>Poaceae</taxon>
        <taxon>BOP clade</taxon>
        <taxon>Oryzoideae</taxon>
        <taxon>Oryzeae</taxon>
        <taxon>Oryzinae</taxon>
        <taxon>Oryza</taxon>
    </lineage>
</organism>
<dbReference type="AlphaFoldDB" id="A0A0E0F9P1"/>
<reference evidence="6" key="1">
    <citation type="submission" date="2015-04" db="UniProtKB">
        <authorList>
            <consortium name="EnsemblPlants"/>
        </authorList>
    </citation>
    <scope>IDENTIFICATION</scope>
</reference>
<evidence type="ECO:0000256" key="2">
    <source>
        <dbReference type="ARBA" id="ARBA00022771"/>
    </source>
</evidence>
<proteinExistence type="predicted"/>
<keyword evidence="4" id="KW-1133">Transmembrane helix</keyword>
<dbReference type="PANTHER" id="PTHR33680:SF7">
    <property type="entry name" value="OS02G0474200 PROTEIN"/>
    <property type="match status" value="1"/>
</dbReference>
<sequence>MDGSVSSSAIRRCTGELFLGKCPLCGTQLEARTSRTLKNPNKKFVKCPNLEHTSYACRYFIWEGQYEQFLADGRFNVEAISSMGIEGLELKGFAALGRMLVYLAVVQALLLLLLLVVVSK</sequence>
<evidence type="ECO:0000256" key="1">
    <source>
        <dbReference type="ARBA" id="ARBA00022723"/>
    </source>
</evidence>
<evidence type="ECO:0000259" key="5">
    <source>
        <dbReference type="Pfam" id="PF06839"/>
    </source>
</evidence>
<dbReference type="InterPro" id="IPR010666">
    <property type="entry name" value="Znf_GRF"/>
</dbReference>
<dbReference type="Proteomes" id="UP000008021">
    <property type="component" value="Chromosome 12"/>
</dbReference>
<name>A0A0E0F9P1_9ORYZ</name>
<dbReference type="EnsemblPlants" id="OMERI12G01950.1">
    <property type="protein sequence ID" value="OMERI12G01950.1"/>
    <property type="gene ID" value="OMERI12G01950"/>
</dbReference>
<keyword evidence="1" id="KW-0479">Metal-binding</keyword>
<accession>A0A0E0F9P1</accession>
<reference evidence="6" key="2">
    <citation type="submission" date="2018-05" db="EMBL/GenBank/DDBJ databases">
        <title>OmerRS3 (Oryza meridionalis Reference Sequence Version 3).</title>
        <authorList>
            <person name="Zhang J."/>
            <person name="Kudrna D."/>
            <person name="Lee S."/>
            <person name="Talag J."/>
            <person name="Welchert J."/>
            <person name="Wing R.A."/>
        </authorList>
    </citation>
    <scope>NUCLEOTIDE SEQUENCE [LARGE SCALE GENOMIC DNA]</scope>
    <source>
        <strain evidence="6">cv. OR44</strain>
    </source>
</reference>
<feature type="domain" description="GRF-type" evidence="5">
    <location>
        <begin position="22"/>
        <end position="63"/>
    </location>
</feature>
<dbReference type="Pfam" id="PF06839">
    <property type="entry name" value="Zn_ribbon_GRF"/>
    <property type="match status" value="1"/>
</dbReference>
<dbReference type="PANTHER" id="PTHR33680">
    <property type="entry name" value="OS07G0190500 PROTEIN"/>
    <property type="match status" value="1"/>
</dbReference>
<keyword evidence="7" id="KW-1185">Reference proteome</keyword>